<evidence type="ECO:0000313" key="2">
    <source>
        <dbReference type="EMBL" id="GFY64606.1"/>
    </source>
</evidence>
<dbReference type="EMBL" id="BMAV01015318">
    <property type="protein sequence ID" value="GFY64606.1"/>
    <property type="molecule type" value="Genomic_DNA"/>
</dbReference>
<proteinExistence type="predicted"/>
<keyword evidence="3" id="KW-1185">Reference proteome</keyword>
<organism evidence="2 3">
    <name type="scientific">Trichonephila inaurata madagascariensis</name>
    <dbReference type="NCBI Taxonomy" id="2747483"/>
    <lineage>
        <taxon>Eukaryota</taxon>
        <taxon>Metazoa</taxon>
        <taxon>Ecdysozoa</taxon>
        <taxon>Arthropoda</taxon>
        <taxon>Chelicerata</taxon>
        <taxon>Arachnida</taxon>
        <taxon>Araneae</taxon>
        <taxon>Araneomorphae</taxon>
        <taxon>Entelegynae</taxon>
        <taxon>Araneoidea</taxon>
        <taxon>Nephilidae</taxon>
        <taxon>Trichonephila</taxon>
        <taxon>Trichonephila inaurata</taxon>
    </lineage>
</organism>
<dbReference type="AlphaFoldDB" id="A0A8X6Y4M9"/>
<comment type="caution">
    <text evidence="2">The sequence shown here is derived from an EMBL/GenBank/DDBJ whole genome shotgun (WGS) entry which is preliminary data.</text>
</comment>
<dbReference type="Proteomes" id="UP000886998">
    <property type="component" value="Unassembled WGS sequence"/>
</dbReference>
<protein>
    <submittedName>
        <fullName evidence="2">Uncharacterized protein</fullName>
    </submittedName>
</protein>
<feature type="transmembrane region" description="Helical" evidence="1">
    <location>
        <begin position="55"/>
        <end position="76"/>
    </location>
</feature>
<sequence>MDAKHCRGWSKNRLLVRLGTFHTPPIEEPSGIYPAASYASLTEKETSLFPRKAKVYFKVGFWKFLTSIFRFFLGFIEF</sequence>
<keyword evidence="1" id="KW-0472">Membrane</keyword>
<name>A0A8X6Y4M9_9ARAC</name>
<gene>
    <name evidence="2" type="ORF">TNIN_128631</name>
</gene>
<accession>A0A8X6Y4M9</accession>
<evidence type="ECO:0000313" key="3">
    <source>
        <dbReference type="Proteomes" id="UP000886998"/>
    </source>
</evidence>
<keyword evidence="1" id="KW-0812">Transmembrane</keyword>
<reference evidence="2" key="1">
    <citation type="submission" date="2020-08" db="EMBL/GenBank/DDBJ databases">
        <title>Multicomponent nature underlies the extraordinary mechanical properties of spider dragline silk.</title>
        <authorList>
            <person name="Kono N."/>
            <person name="Nakamura H."/>
            <person name="Mori M."/>
            <person name="Yoshida Y."/>
            <person name="Ohtoshi R."/>
            <person name="Malay A.D."/>
            <person name="Moran D.A.P."/>
            <person name="Tomita M."/>
            <person name="Numata K."/>
            <person name="Arakawa K."/>
        </authorList>
    </citation>
    <scope>NUCLEOTIDE SEQUENCE</scope>
</reference>
<keyword evidence="1" id="KW-1133">Transmembrane helix</keyword>
<evidence type="ECO:0000256" key="1">
    <source>
        <dbReference type="SAM" id="Phobius"/>
    </source>
</evidence>